<feature type="region of interest" description="Disordered" evidence="2">
    <location>
        <begin position="700"/>
        <end position="780"/>
    </location>
</feature>
<evidence type="ECO:0000313" key="4">
    <source>
        <dbReference type="EMBL" id="CEL52840.1"/>
    </source>
</evidence>
<dbReference type="Pfam" id="PF07859">
    <property type="entry name" value="Abhydrolase_3"/>
    <property type="match status" value="1"/>
</dbReference>
<dbReference type="PANTHER" id="PTHR48081">
    <property type="entry name" value="AB HYDROLASE SUPERFAMILY PROTEIN C4A8.06C"/>
    <property type="match status" value="1"/>
</dbReference>
<dbReference type="InterPro" id="IPR050300">
    <property type="entry name" value="GDXG_lipolytic_enzyme"/>
</dbReference>
<dbReference type="InterPro" id="IPR013094">
    <property type="entry name" value="AB_hydrolase_3"/>
</dbReference>
<dbReference type="GO" id="GO:0016787">
    <property type="term" value="F:hydrolase activity"/>
    <property type="evidence" value="ECO:0007669"/>
    <property type="project" value="UniProtKB-KW"/>
</dbReference>
<feature type="region of interest" description="Disordered" evidence="2">
    <location>
        <begin position="400"/>
        <end position="490"/>
    </location>
</feature>
<dbReference type="EMBL" id="LN679207">
    <property type="protein sequence ID" value="CEL52840.1"/>
    <property type="molecule type" value="Genomic_DNA"/>
</dbReference>
<proteinExistence type="predicted"/>
<gene>
    <name evidence="4" type="ORF">RSOLAG1IB_11185</name>
</gene>
<dbReference type="InterPro" id="IPR029058">
    <property type="entry name" value="AB_hydrolase_fold"/>
</dbReference>
<evidence type="ECO:0000256" key="2">
    <source>
        <dbReference type="SAM" id="MobiDB-lite"/>
    </source>
</evidence>
<dbReference type="SUPFAM" id="SSF53474">
    <property type="entry name" value="alpha/beta-Hydrolases"/>
    <property type="match status" value="1"/>
</dbReference>
<evidence type="ECO:0000256" key="1">
    <source>
        <dbReference type="ARBA" id="ARBA00022801"/>
    </source>
</evidence>
<feature type="compositionally biased region" description="Basic and acidic residues" evidence="2">
    <location>
        <begin position="140"/>
        <end position="159"/>
    </location>
</feature>
<evidence type="ECO:0000313" key="5">
    <source>
        <dbReference type="Proteomes" id="UP000059188"/>
    </source>
</evidence>
<dbReference type="STRING" id="1108050.A0A0B7F5L9"/>
<dbReference type="OrthoDB" id="1662883at2759"/>
<feature type="domain" description="Alpha/beta hydrolase fold-3" evidence="3">
    <location>
        <begin position="9"/>
        <end position="53"/>
    </location>
</feature>
<feature type="compositionally biased region" description="Low complexity" evidence="2">
    <location>
        <begin position="426"/>
        <end position="440"/>
    </location>
</feature>
<feature type="compositionally biased region" description="Pro residues" evidence="2">
    <location>
        <begin position="409"/>
        <end position="418"/>
    </location>
</feature>
<dbReference type="AlphaFoldDB" id="A0A0B7F5L9"/>
<keyword evidence="1 4" id="KW-0378">Hydrolase</keyword>
<feature type="region of interest" description="Disordered" evidence="2">
    <location>
        <begin position="123"/>
        <end position="236"/>
    </location>
</feature>
<accession>A0A0B7F5L9</accession>
<evidence type="ECO:0000259" key="3">
    <source>
        <dbReference type="Pfam" id="PF07859"/>
    </source>
</evidence>
<dbReference type="PANTHER" id="PTHR48081:SF5">
    <property type="entry name" value="ALPHA_BETA HYDROLASE FOLD-3 DOMAIN-CONTAINING PROTEIN"/>
    <property type="match status" value="1"/>
</dbReference>
<keyword evidence="5" id="KW-1185">Reference proteome</keyword>
<name>A0A0B7F5L9_THACB</name>
<organism evidence="4 5">
    <name type="scientific">Thanatephorus cucumeris (strain AG1-IB / isolate 7/3/14)</name>
    <name type="common">Lettuce bottom rot fungus</name>
    <name type="synonym">Rhizoctonia solani</name>
    <dbReference type="NCBI Taxonomy" id="1108050"/>
    <lineage>
        <taxon>Eukaryota</taxon>
        <taxon>Fungi</taxon>
        <taxon>Dikarya</taxon>
        <taxon>Basidiomycota</taxon>
        <taxon>Agaricomycotina</taxon>
        <taxon>Agaricomycetes</taxon>
        <taxon>Cantharellales</taxon>
        <taxon>Ceratobasidiaceae</taxon>
        <taxon>Rhizoctonia</taxon>
        <taxon>Rhizoctonia solani AG-1</taxon>
    </lineage>
</organism>
<reference evidence="4 5" key="1">
    <citation type="submission" date="2014-11" db="EMBL/GenBank/DDBJ databases">
        <authorList>
            <person name="Wibberg Daniel"/>
        </authorList>
    </citation>
    <scope>NUCLEOTIDE SEQUENCE [LARGE SCALE GENOMIC DNA]</scope>
    <source>
        <strain evidence="4">Rhizoctonia solani AG1-IB 7/3/14</strain>
    </source>
</reference>
<sequence length="780" mass="83912">MTIGKYANTGDSAGGGMTLALLQIIRDVGLPAPAGGILISPWCDLTHSFPSVLVNTHTDIIPPYGLSLHKPSALWPPPSDELTAEIRGRMTRKVREVVKRGKSKLGLGNDSDLDLAKLVDESTRKAEETKRTNHPKWTWKKRDKEHEGGARKDRAHESSNLETGTGARGNSMLAPPSGATLTPTLGKPEVSNMTAEPASSAPEEIPLPPSRATTPEPPRHAKAPKRKGTVDPSKGPIEIEIDGQMRTVRSQIQFYAQNHQLTHPLVSPALGYLGGLPPLFVLASDKEVLRDEIIYIAHKAANPEKYPVKPETKELLPSLKDIESKGYEPTKVHLQVYDETCHVLPLFSFTTPAKYCYRAIALFCKHVTEHNVGQVTPTFPPTPVLPDATVARSPEVEPALLGTESNKPPISPITPISPPLNSTRRPSITSPISLSFSPSLLRRHTTRRAPPPQGQISPTSPAREPSDDIAGPRFHLDKNEPPTGVGTAGDPSVYKLQAIGTAGFESPFKDNMIRERVSTAGVLRPLEPEIELPACNVPLEHIGVINAAAVKRYLDGQAQWDAKFSGTLKSIAKTRVKNLKLAREEGRKSMGALAGALANGTVKESEAGEEDGASPSSSVTFLGSSNWSMSWALEGENPPPSSIVSRRDTAEARQLAICADRDLSSEGTKMSGNNLWNVVVDFLSQNPDRNAKASDPLVVDQQDPLAGNSSLGIHVQPPTPSSPVPPPRPSSPPSISKRMSTGFLKFMGKDSASSTASSGRRPLSLFIDSSRNPGLPLVEK</sequence>
<feature type="compositionally biased region" description="Pro residues" evidence="2">
    <location>
        <begin position="717"/>
        <end position="732"/>
    </location>
</feature>
<dbReference type="Proteomes" id="UP000059188">
    <property type="component" value="Unassembled WGS sequence"/>
</dbReference>
<dbReference type="Gene3D" id="3.40.50.1820">
    <property type="entry name" value="alpha/beta hydrolase"/>
    <property type="match status" value="2"/>
</dbReference>
<protein>
    <submittedName>
        <fullName evidence="4">AB hydrolase superfamily protein C4A8,06c</fullName>
    </submittedName>
</protein>